<proteinExistence type="inferred from homology"/>
<evidence type="ECO:0000313" key="14">
    <source>
        <dbReference type="Proteomes" id="UP000799766"/>
    </source>
</evidence>
<protein>
    <recommendedName>
        <fullName evidence="4">phosphoserine phosphatase</fullName>
        <ecNumber evidence="4">3.1.3.3</ecNumber>
    </recommendedName>
    <alternativeName>
        <fullName evidence="10">O-phosphoserine phosphohydrolase</fullName>
    </alternativeName>
</protein>
<dbReference type="EC" id="3.1.3.3" evidence="4"/>
<evidence type="ECO:0000256" key="8">
    <source>
        <dbReference type="ARBA" id="ARBA00022842"/>
    </source>
</evidence>
<name>A0A6A6P427_9PEZI</name>
<dbReference type="SFLD" id="SFLDF00029">
    <property type="entry name" value="phosphoserine_phosphatase"/>
    <property type="match status" value="1"/>
</dbReference>
<evidence type="ECO:0000256" key="4">
    <source>
        <dbReference type="ARBA" id="ARBA00012640"/>
    </source>
</evidence>
<dbReference type="SUPFAM" id="SSF56784">
    <property type="entry name" value="HAD-like"/>
    <property type="match status" value="1"/>
</dbReference>
<keyword evidence="14" id="KW-1185">Reference proteome</keyword>
<dbReference type="SFLD" id="SFLDG01137">
    <property type="entry name" value="C1.6.1:_Phosphoserine_Phosphat"/>
    <property type="match status" value="1"/>
</dbReference>
<reference evidence="13" key="1">
    <citation type="journal article" date="2020" name="Stud. Mycol.">
        <title>101 Dothideomycetes genomes: a test case for predicting lifestyles and emergence of pathogens.</title>
        <authorList>
            <person name="Haridas S."/>
            <person name="Albert R."/>
            <person name="Binder M."/>
            <person name="Bloem J."/>
            <person name="Labutti K."/>
            <person name="Salamov A."/>
            <person name="Andreopoulos B."/>
            <person name="Baker S."/>
            <person name="Barry K."/>
            <person name="Bills G."/>
            <person name="Bluhm B."/>
            <person name="Cannon C."/>
            <person name="Castanera R."/>
            <person name="Culley D."/>
            <person name="Daum C."/>
            <person name="Ezra D."/>
            <person name="Gonzalez J."/>
            <person name="Henrissat B."/>
            <person name="Kuo A."/>
            <person name="Liang C."/>
            <person name="Lipzen A."/>
            <person name="Lutzoni F."/>
            <person name="Magnuson J."/>
            <person name="Mondo S."/>
            <person name="Nolan M."/>
            <person name="Ohm R."/>
            <person name="Pangilinan J."/>
            <person name="Park H.-J."/>
            <person name="Ramirez L."/>
            <person name="Alfaro M."/>
            <person name="Sun H."/>
            <person name="Tritt A."/>
            <person name="Yoshinaga Y."/>
            <person name="Zwiers L.-H."/>
            <person name="Turgeon B."/>
            <person name="Goodwin S."/>
            <person name="Spatafora J."/>
            <person name="Crous P."/>
            <person name="Grigoriev I."/>
        </authorList>
    </citation>
    <scope>NUCLEOTIDE SEQUENCE</scope>
    <source>
        <strain evidence="13">ATCC 16933</strain>
    </source>
</reference>
<keyword evidence="8" id="KW-0460">Magnesium</keyword>
<dbReference type="Gene3D" id="3.40.50.1000">
    <property type="entry name" value="HAD superfamily/HAD-like"/>
    <property type="match status" value="1"/>
</dbReference>
<keyword evidence="6" id="KW-0479">Metal-binding</keyword>
<feature type="compositionally biased region" description="Gly residues" evidence="12">
    <location>
        <begin position="61"/>
        <end position="75"/>
    </location>
</feature>
<feature type="region of interest" description="Disordered" evidence="12">
    <location>
        <begin position="1"/>
        <end position="163"/>
    </location>
</feature>
<dbReference type="GO" id="GO:0005737">
    <property type="term" value="C:cytoplasm"/>
    <property type="evidence" value="ECO:0007669"/>
    <property type="project" value="TreeGrafter"/>
</dbReference>
<dbReference type="SFLD" id="SFLDG01136">
    <property type="entry name" value="C1.6:_Phosphoserine_Phosphatas"/>
    <property type="match status" value="1"/>
</dbReference>
<feature type="compositionally biased region" description="Low complexity" evidence="12">
    <location>
        <begin position="46"/>
        <end position="60"/>
    </location>
</feature>
<gene>
    <name evidence="13" type="ORF">BDY21DRAFT_370750</name>
</gene>
<evidence type="ECO:0000256" key="9">
    <source>
        <dbReference type="ARBA" id="ARBA00023299"/>
    </source>
</evidence>
<evidence type="ECO:0000256" key="1">
    <source>
        <dbReference type="ARBA" id="ARBA00001946"/>
    </source>
</evidence>
<dbReference type="NCBIfam" id="TIGR00338">
    <property type="entry name" value="serB"/>
    <property type="match status" value="1"/>
</dbReference>
<feature type="compositionally biased region" description="Gly residues" evidence="12">
    <location>
        <begin position="216"/>
        <end position="227"/>
    </location>
</feature>
<dbReference type="NCBIfam" id="TIGR01488">
    <property type="entry name" value="HAD-SF-IB"/>
    <property type="match status" value="1"/>
</dbReference>
<dbReference type="AlphaFoldDB" id="A0A6A6P427"/>
<evidence type="ECO:0000256" key="7">
    <source>
        <dbReference type="ARBA" id="ARBA00022801"/>
    </source>
</evidence>
<evidence type="ECO:0000256" key="6">
    <source>
        <dbReference type="ARBA" id="ARBA00022723"/>
    </source>
</evidence>
<evidence type="ECO:0000313" key="13">
    <source>
        <dbReference type="EMBL" id="KAF2458518.1"/>
    </source>
</evidence>
<keyword evidence="5" id="KW-0028">Amino-acid biosynthesis</keyword>
<dbReference type="InterPro" id="IPR050582">
    <property type="entry name" value="HAD-like_SerB"/>
</dbReference>
<comment type="pathway">
    <text evidence="2">Amino-acid biosynthesis; L-serine biosynthesis; L-serine from 3-phospho-D-glycerate: step 3/3.</text>
</comment>
<dbReference type="GO" id="GO:0006564">
    <property type="term" value="P:L-serine biosynthetic process"/>
    <property type="evidence" value="ECO:0007669"/>
    <property type="project" value="UniProtKB-KW"/>
</dbReference>
<sequence>MQPLTTTTPTPAPAPPPRPKKIVATLFYKSTHPRHPQLDQPTSPLSPHSGAHSLRSSSSVLGGGGGGGGSGGGTLPGAPASSSNGPSSASTTLLIPVPAPAPPSAQSPLSPRSPTASTLLPDHHHRTSRSEASLQALSEGAVPTDDMSQYPLEPPPAEATGGQLDRLFGGYVSRSCLTAFEEAVRETIAAEVGDGAEDPAGAPGEGLEAGPETAGMGAGGAGGGGETTTGWTTRALDAEPHPRVVEVTFPVPAGISAATLRRADTTSRFELSWSVEAVFQPASVHRTHKRLAVFDMDSTLIAQEVIDEVARAAGVAERVAALTAAAMNGDVDFETSLRQRCALLAGVPATVWDDVKRAVDVVPGARALVRALRRLGVRTAVLSGGFEPMAAWLAAELGLDRFAANALAVSPDGAALTGELVGPIVHAARKRDLVRRFARDEGALLAQTLVVGDGANDLLMMEVAGLGVAVNAKARVQLEAPARLNTGSLTDVLYLLGLTEEEQEELLLEEGEEGEGE</sequence>
<dbReference type="InterPro" id="IPR036412">
    <property type="entry name" value="HAD-like_sf"/>
</dbReference>
<comment type="cofactor">
    <cofactor evidence="1">
        <name>Mg(2+)</name>
        <dbReference type="ChEBI" id="CHEBI:18420"/>
    </cofactor>
</comment>
<evidence type="ECO:0000256" key="5">
    <source>
        <dbReference type="ARBA" id="ARBA00022605"/>
    </source>
</evidence>
<dbReference type="PANTHER" id="PTHR43344">
    <property type="entry name" value="PHOSPHOSERINE PHOSPHATASE"/>
    <property type="match status" value="1"/>
</dbReference>
<feature type="compositionally biased region" description="Low complexity" evidence="12">
    <location>
        <begin position="193"/>
        <end position="215"/>
    </location>
</feature>
<dbReference type="PANTHER" id="PTHR43344:SF2">
    <property type="entry name" value="PHOSPHOSERINE PHOSPHATASE"/>
    <property type="match status" value="1"/>
</dbReference>
<dbReference type="Proteomes" id="UP000799766">
    <property type="component" value="Unassembled WGS sequence"/>
</dbReference>
<accession>A0A6A6P427</accession>
<dbReference type="SFLD" id="SFLDS00003">
    <property type="entry name" value="Haloacid_Dehalogenase"/>
    <property type="match status" value="1"/>
</dbReference>
<dbReference type="GO" id="GO:0000287">
    <property type="term" value="F:magnesium ion binding"/>
    <property type="evidence" value="ECO:0007669"/>
    <property type="project" value="TreeGrafter"/>
</dbReference>
<evidence type="ECO:0000256" key="3">
    <source>
        <dbReference type="ARBA" id="ARBA00009184"/>
    </source>
</evidence>
<dbReference type="Pfam" id="PF12710">
    <property type="entry name" value="HAD"/>
    <property type="match status" value="1"/>
</dbReference>
<keyword evidence="7" id="KW-0378">Hydrolase</keyword>
<feature type="compositionally biased region" description="Low complexity" evidence="12">
    <location>
        <begin position="76"/>
        <end position="90"/>
    </location>
</feature>
<evidence type="ECO:0000256" key="2">
    <source>
        <dbReference type="ARBA" id="ARBA00005135"/>
    </source>
</evidence>
<feature type="region of interest" description="Disordered" evidence="12">
    <location>
        <begin position="193"/>
        <end position="232"/>
    </location>
</feature>
<dbReference type="EMBL" id="MU001677">
    <property type="protein sequence ID" value="KAF2458518.1"/>
    <property type="molecule type" value="Genomic_DNA"/>
</dbReference>
<evidence type="ECO:0000256" key="12">
    <source>
        <dbReference type="SAM" id="MobiDB-lite"/>
    </source>
</evidence>
<keyword evidence="9" id="KW-0718">Serine biosynthesis</keyword>
<evidence type="ECO:0000256" key="10">
    <source>
        <dbReference type="ARBA" id="ARBA00031693"/>
    </source>
</evidence>
<feature type="active site" description="Nucleophile" evidence="11">
    <location>
        <position position="295"/>
    </location>
</feature>
<dbReference type="InterPro" id="IPR023214">
    <property type="entry name" value="HAD_sf"/>
</dbReference>
<comment type="similarity">
    <text evidence="3">Belongs to the HAD-like hydrolase superfamily. SerB family.</text>
</comment>
<dbReference type="InterPro" id="IPR004469">
    <property type="entry name" value="PSP"/>
</dbReference>
<dbReference type="GO" id="GO:0036424">
    <property type="term" value="F:L-phosphoserine phosphatase activity"/>
    <property type="evidence" value="ECO:0007669"/>
    <property type="project" value="InterPro"/>
</dbReference>
<feature type="active site" description="Proton donor" evidence="11">
    <location>
        <position position="297"/>
    </location>
</feature>
<organism evidence="13 14">
    <name type="scientific">Lineolata rhizophorae</name>
    <dbReference type="NCBI Taxonomy" id="578093"/>
    <lineage>
        <taxon>Eukaryota</taxon>
        <taxon>Fungi</taxon>
        <taxon>Dikarya</taxon>
        <taxon>Ascomycota</taxon>
        <taxon>Pezizomycotina</taxon>
        <taxon>Dothideomycetes</taxon>
        <taxon>Dothideomycetes incertae sedis</taxon>
        <taxon>Lineolatales</taxon>
        <taxon>Lineolataceae</taxon>
        <taxon>Lineolata</taxon>
    </lineage>
</organism>
<dbReference type="OrthoDB" id="27226at2759"/>
<evidence type="ECO:0000256" key="11">
    <source>
        <dbReference type="PIRSR" id="PIRSR604469-1"/>
    </source>
</evidence>
<dbReference type="UniPathway" id="UPA00135">
    <property type="reaction ID" value="UER00198"/>
</dbReference>